<keyword evidence="2" id="KW-1133">Transmembrane helix</keyword>
<sequence length="209" mass="21534">MSSTFSSPSSSSSSGRSSSGSSSAGSSTGASQGRPPSGRRSRLAPLLPYAALALGIVEIALLILIGVRSSLWWSLLIIVVGWIVGVALLIAAGQQSFSRARSLWRALRGTGDVQKHLSRPAFTVLAAACFFFPGILTDIVGIILLLTPVQRRTVEGLGLSGGGDAAHRVLFRRSSGGVIDGEIVVTPQKPSGGRSSGESPDGPPLITQD</sequence>
<dbReference type="RefSeq" id="WP_200500703.1">
    <property type="nucleotide sequence ID" value="NZ_JAEDAJ010000001.1"/>
</dbReference>
<evidence type="ECO:0000313" key="3">
    <source>
        <dbReference type="EMBL" id="MBK0330038.1"/>
    </source>
</evidence>
<comment type="caution">
    <text evidence="3">The sequence shown here is derived from an EMBL/GenBank/DDBJ whole genome shotgun (WGS) entry which is preliminary data.</text>
</comment>
<protein>
    <submittedName>
        <fullName evidence="3">FxsA family protein</fullName>
    </submittedName>
</protein>
<evidence type="ECO:0000256" key="1">
    <source>
        <dbReference type="SAM" id="MobiDB-lite"/>
    </source>
</evidence>
<dbReference type="PANTHER" id="PTHR35335:SF1">
    <property type="entry name" value="UPF0716 PROTEIN FXSA"/>
    <property type="match status" value="1"/>
</dbReference>
<feature type="compositionally biased region" description="Low complexity" evidence="1">
    <location>
        <begin position="1"/>
        <end position="36"/>
    </location>
</feature>
<feature type="transmembrane region" description="Helical" evidence="2">
    <location>
        <begin position="71"/>
        <end position="92"/>
    </location>
</feature>
<gene>
    <name evidence="3" type="ORF">I8D64_01280</name>
</gene>
<dbReference type="NCBIfam" id="NF008528">
    <property type="entry name" value="PRK11463.1-2"/>
    <property type="match status" value="1"/>
</dbReference>
<dbReference type="Pfam" id="PF04186">
    <property type="entry name" value="FxsA"/>
    <property type="match status" value="1"/>
</dbReference>
<feature type="region of interest" description="Disordered" evidence="1">
    <location>
        <begin position="183"/>
        <end position="209"/>
    </location>
</feature>
<keyword evidence="4" id="KW-1185">Reference proteome</keyword>
<organism evidence="3 4">
    <name type="scientific">Brachybacterium halotolerans</name>
    <dbReference type="NCBI Taxonomy" id="2795215"/>
    <lineage>
        <taxon>Bacteria</taxon>
        <taxon>Bacillati</taxon>
        <taxon>Actinomycetota</taxon>
        <taxon>Actinomycetes</taxon>
        <taxon>Micrococcales</taxon>
        <taxon>Dermabacteraceae</taxon>
        <taxon>Brachybacterium</taxon>
    </lineage>
</organism>
<evidence type="ECO:0000313" key="4">
    <source>
        <dbReference type="Proteomes" id="UP000612352"/>
    </source>
</evidence>
<evidence type="ECO:0000256" key="2">
    <source>
        <dbReference type="SAM" id="Phobius"/>
    </source>
</evidence>
<accession>A0ABS1B5X2</accession>
<name>A0ABS1B5X2_9MICO</name>
<feature type="transmembrane region" description="Helical" evidence="2">
    <location>
        <begin position="46"/>
        <end position="65"/>
    </location>
</feature>
<dbReference type="PANTHER" id="PTHR35335">
    <property type="entry name" value="UPF0716 PROTEIN FXSA"/>
    <property type="match status" value="1"/>
</dbReference>
<feature type="transmembrane region" description="Helical" evidence="2">
    <location>
        <begin position="124"/>
        <end position="146"/>
    </location>
</feature>
<dbReference type="InterPro" id="IPR007313">
    <property type="entry name" value="FxsA"/>
</dbReference>
<feature type="region of interest" description="Disordered" evidence="1">
    <location>
        <begin position="1"/>
        <end position="39"/>
    </location>
</feature>
<reference evidence="3 4" key="1">
    <citation type="submission" date="2020-12" db="EMBL/GenBank/DDBJ databases">
        <title>Brachybacterium sp. MASK1Z-5, whole genome shotgun sequence.</title>
        <authorList>
            <person name="Tuo L."/>
        </authorList>
    </citation>
    <scope>NUCLEOTIDE SEQUENCE [LARGE SCALE GENOMIC DNA]</scope>
    <source>
        <strain evidence="3 4">MASK1Z-5</strain>
    </source>
</reference>
<proteinExistence type="predicted"/>
<dbReference type="Proteomes" id="UP000612352">
    <property type="component" value="Unassembled WGS sequence"/>
</dbReference>
<dbReference type="EMBL" id="JAEDAJ010000001">
    <property type="protein sequence ID" value="MBK0330038.1"/>
    <property type="molecule type" value="Genomic_DNA"/>
</dbReference>
<keyword evidence="2" id="KW-0812">Transmembrane</keyword>
<keyword evidence="2" id="KW-0472">Membrane</keyword>